<comment type="caution">
    <text evidence="1">The sequence shown here is derived from an EMBL/GenBank/DDBJ whole genome shotgun (WGS) entry which is preliminary data.</text>
</comment>
<reference evidence="1" key="1">
    <citation type="journal article" date="2020" name="bioRxiv">
        <title>Historical genomics reveals the evolutionary mechanisms behind multiple outbreaks of the host-specific coffee wilt pathogen Fusarium xylarioides.</title>
        <authorList>
            <person name="Peck D."/>
            <person name="Nowell R.W."/>
            <person name="Flood J."/>
            <person name="Ryan M.J."/>
            <person name="Barraclough T.G."/>
        </authorList>
    </citation>
    <scope>NUCLEOTIDE SEQUENCE</scope>
    <source>
        <strain evidence="1">IMI 127659i</strain>
    </source>
</reference>
<dbReference type="Proteomes" id="UP000750502">
    <property type="component" value="Unassembled WGS sequence"/>
</dbReference>
<gene>
    <name evidence="1" type="ORF">H9Q72_011535</name>
</gene>
<dbReference type="PANTHER" id="PTHR43712">
    <property type="entry name" value="PUTATIVE (AFU_ORTHOLOGUE AFUA_4G14580)-RELATED"/>
    <property type="match status" value="1"/>
</dbReference>
<protein>
    <submittedName>
        <fullName evidence="1">Uncharacterized protein</fullName>
    </submittedName>
</protein>
<organism evidence="1 2">
    <name type="scientific">Fusarium xylarioides</name>
    <dbReference type="NCBI Taxonomy" id="221167"/>
    <lineage>
        <taxon>Eukaryota</taxon>
        <taxon>Fungi</taxon>
        <taxon>Dikarya</taxon>
        <taxon>Ascomycota</taxon>
        <taxon>Pezizomycotina</taxon>
        <taxon>Sordariomycetes</taxon>
        <taxon>Hypocreomycetidae</taxon>
        <taxon>Hypocreales</taxon>
        <taxon>Nectriaceae</taxon>
        <taxon>Fusarium</taxon>
        <taxon>Fusarium fujikuroi species complex</taxon>
    </lineage>
</organism>
<name>A0A9P7HQG9_9HYPO</name>
<evidence type="ECO:0000313" key="2">
    <source>
        <dbReference type="Proteomes" id="UP000750502"/>
    </source>
</evidence>
<dbReference type="AlphaFoldDB" id="A0A9P7HQG9"/>
<sequence>MASPTIQRILRSLVFACSCSLPPLTSTALLLGQLIHRLWVLLAFHDASVTNIPNQFNFWNAVPIRGSETYAEIAAQVKLPESIVRRVLKYAISIRIFASAIGEPDSVCHTSLSALPDRNFLYQNWLRHLLEEAGSGSLHVAESLWKFSSGKQEPSQEPAESGFSLANIDKLDKPQTFWGYVNREVEGKPKGWRSVRFAECMQVAASASVIKTDDLLKSAHDWNKLSLLVMQLRRG</sequence>
<accession>A0A9P7HQG9</accession>
<reference evidence="1" key="2">
    <citation type="submission" date="2020-10" db="EMBL/GenBank/DDBJ databases">
        <authorList>
            <person name="Peck L.D."/>
            <person name="Nowell R.W."/>
            <person name="Flood J."/>
            <person name="Ryan M.J."/>
            <person name="Barraclough T.G."/>
        </authorList>
    </citation>
    <scope>NUCLEOTIDE SEQUENCE</scope>
    <source>
        <strain evidence="1">IMI 127659i</strain>
    </source>
</reference>
<dbReference type="InterPro" id="IPR036390">
    <property type="entry name" value="WH_DNA-bd_sf"/>
</dbReference>
<keyword evidence="2" id="KW-1185">Reference proteome</keyword>
<proteinExistence type="predicted"/>
<dbReference type="PANTHER" id="PTHR43712:SF12">
    <property type="entry name" value="STERIGMATOCYSTIN 8-O-METHYLTRANSFERASE"/>
    <property type="match status" value="1"/>
</dbReference>
<dbReference type="EMBL" id="JADFTT010000553">
    <property type="protein sequence ID" value="KAG5760344.1"/>
    <property type="molecule type" value="Genomic_DNA"/>
</dbReference>
<dbReference type="OrthoDB" id="1606438at2759"/>
<dbReference type="SUPFAM" id="SSF46785">
    <property type="entry name" value="Winged helix' DNA-binding domain"/>
    <property type="match status" value="1"/>
</dbReference>
<evidence type="ECO:0000313" key="1">
    <source>
        <dbReference type="EMBL" id="KAG5760344.1"/>
    </source>
</evidence>